<accession>A0A2D4M2G6</accession>
<proteinExistence type="predicted"/>
<dbReference type="EMBL" id="IACM01071544">
    <property type="protein sequence ID" value="LAB27540.1"/>
    <property type="molecule type" value="Transcribed_RNA"/>
</dbReference>
<name>A0A2D4M2G6_9SAUR</name>
<evidence type="ECO:0000313" key="1">
    <source>
        <dbReference type="EMBL" id="LAB27540.1"/>
    </source>
</evidence>
<dbReference type="AlphaFoldDB" id="A0A2D4M2G6"/>
<protein>
    <submittedName>
        <fullName evidence="1">Uncharacterized protein</fullName>
    </submittedName>
</protein>
<organism evidence="1">
    <name type="scientific">Micrurus spixii</name>
    <name type="common">Amazon coral snake</name>
    <dbReference type="NCBI Taxonomy" id="129469"/>
    <lineage>
        <taxon>Eukaryota</taxon>
        <taxon>Metazoa</taxon>
        <taxon>Chordata</taxon>
        <taxon>Craniata</taxon>
        <taxon>Vertebrata</taxon>
        <taxon>Euteleostomi</taxon>
        <taxon>Lepidosauria</taxon>
        <taxon>Squamata</taxon>
        <taxon>Bifurcata</taxon>
        <taxon>Unidentata</taxon>
        <taxon>Episquamata</taxon>
        <taxon>Toxicofera</taxon>
        <taxon>Serpentes</taxon>
        <taxon>Colubroidea</taxon>
        <taxon>Elapidae</taxon>
        <taxon>Elapinae</taxon>
        <taxon>Micrurus</taxon>
    </lineage>
</organism>
<sequence length="102" mass="12320">MPIKCSTDGTSPLRDWQGCIQQEPKLLEVQKKKERTYCHMWWSCKESQKYWLRIKKWLEEIMKKQIELKPELFLLGIFRKKHGEKVKYKILHILTAARLAFG</sequence>
<reference evidence="1" key="1">
    <citation type="submission" date="2017-07" db="EMBL/GenBank/DDBJ databases">
        <authorList>
            <person name="Mikheyev A."/>
            <person name="Grau M."/>
        </authorList>
    </citation>
    <scope>NUCLEOTIDE SEQUENCE</scope>
    <source>
        <tissue evidence="1">Venom_gland</tissue>
    </source>
</reference>
<reference evidence="1" key="2">
    <citation type="submission" date="2017-11" db="EMBL/GenBank/DDBJ databases">
        <title>Coralsnake Venomics: Analyses of Venom Gland Transcriptomes and Proteomes of Six Brazilian Taxa.</title>
        <authorList>
            <person name="Aird S.D."/>
            <person name="Jorge da Silva N."/>
            <person name="Qiu L."/>
            <person name="Villar-Briones A."/>
            <person name="Aparecida-Saddi V."/>
            <person name="Campos-Telles M.P."/>
            <person name="Grau M."/>
            <person name="Mikheyev A.S."/>
        </authorList>
    </citation>
    <scope>NUCLEOTIDE SEQUENCE</scope>
    <source>
        <tissue evidence="1">Venom_gland</tissue>
    </source>
</reference>